<dbReference type="InterPro" id="IPR032687">
    <property type="entry name" value="AraC-type_N"/>
</dbReference>
<comment type="caution">
    <text evidence="5">The sequence shown here is derived from an EMBL/GenBank/DDBJ whole genome shotgun (WGS) entry which is preliminary data.</text>
</comment>
<sequence length="337" mass="37721">MGQITSLFVRKVAGEVEDNIDKDALLRSVGIEPDSPIDPAQMLPDAEYYAFLERIAAAETNGTTLPLRAGAAMRCDDYGAFGLAWKSALNLQGSYERAERYARVLTSVSTYELERAEQGAFMHLHREGDRRLGMRLSNEATIASIVSISQQVSTQKFQPLAVYFKHSAPKSLAGHNAYFGCPLYFDSDRDALLVSNESLQTPNQLGDKSISKFFDTHLEAELSKFPDNNSLEQRVRIHISRSLSEGVPAISDVAKHFNTSGRTLQRRLSESGYSYQNLVDESRRQLAQRLLQQTEYSLAEIAFMTGFSEQSAFTRAFKRWAGQTPRSFRINPSSKPI</sequence>
<name>A0ABT7C1Y3_9CYAN</name>
<proteinExistence type="predicted"/>
<accession>A0ABT7C1Y3</accession>
<feature type="domain" description="HTH araC/xylS-type" evidence="4">
    <location>
        <begin position="233"/>
        <end position="331"/>
    </location>
</feature>
<dbReference type="SUPFAM" id="SSF46689">
    <property type="entry name" value="Homeodomain-like"/>
    <property type="match status" value="1"/>
</dbReference>
<dbReference type="Proteomes" id="UP001232992">
    <property type="component" value="Unassembled WGS sequence"/>
</dbReference>
<dbReference type="RefSeq" id="WP_283759414.1">
    <property type="nucleotide sequence ID" value="NZ_JAQOSQ010000019.1"/>
</dbReference>
<evidence type="ECO:0000256" key="2">
    <source>
        <dbReference type="ARBA" id="ARBA00023125"/>
    </source>
</evidence>
<dbReference type="SMART" id="SM00342">
    <property type="entry name" value="HTH_ARAC"/>
    <property type="match status" value="1"/>
</dbReference>
<dbReference type="PANTHER" id="PTHR47894:SF1">
    <property type="entry name" value="HTH-TYPE TRANSCRIPTIONAL REGULATOR VQSM"/>
    <property type="match status" value="1"/>
</dbReference>
<evidence type="ECO:0000313" key="5">
    <source>
        <dbReference type="EMBL" id="MDJ1184759.1"/>
    </source>
</evidence>
<dbReference type="EMBL" id="JAQOSQ010000019">
    <property type="protein sequence ID" value="MDJ1184759.1"/>
    <property type="molecule type" value="Genomic_DNA"/>
</dbReference>
<keyword evidence="1" id="KW-0805">Transcription regulation</keyword>
<keyword evidence="2" id="KW-0238">DNA-binding</keyword>
<dbReference type="Gene3D" id="1.10.10.60">
    <property type="entry name" value="Homeodomain-like"/>
    <property type="match status" value="1"/>
</dbReference>
<dbReference type="Pfam" id="PF12625">
    <property type="entry name" value="Arabinose_bd"/>
    <property type="match status" value="1"/>
</dbReference>
<dbReference type="PANTHER" id="PTHR47894">
    <property type="entry name" value="HTH-TYPE TRANSCRIPTIONAL REGULATOR GADX"/>
    <property type="match status" value="1"/>
</dbReference>
<reference evidence="5 6" key="1">
    <citation type="submission" date="2023-01" db="EMBL/GenBank/DDBJ databases">
        <title>Novel diversity within Roseofilum (Cyanobacteria; Desertifilaceae) from marine benthic mats with descriptions of four novel species.</title>
        <authorList>
            <person name="Wang Y."/>
            <person name="Berthold D.E."/>
            <person name="Hu J."/>
            <person name="Lefler F.W."/>
            <person name="Laughinghouse H.D. IV."/>
        </authorList>
    </citation>
    <scope>NUCLEOTIDE SEQUENCE [LARGE SCALE GENOMIC DNA]</scope>
    <source>
        <strain evidence="5 6">BLCC-M143</strain>
    </source>
</reference>
<evidence type="ECO:0000259" key="4">
    <source>
        <dbReference type="PROSITE" id="PS01124"/>
    </source>
</evidence>
<evidence type="ECO:0000256" key="3">
    <source>
        <dbReference type="ARBA" id="ARBA00023163"/>
    </source>
</evidence>
<organism evidence="5 6">
    <name type="scientific">Roseofilum casamattae BLCC-M143</name>
    <dbReference type="NCBI Taxonomy" id="3022442"/>
    <lineage>
        <taxon>Bacteria</taxon>
        <taxon>Bacillati</taxon>
        <taxon>Cyanobacteriota</taxon>
        <taxon>Cyanophyceae</taxon>
        <taxon>Desertifilales</taxon>
        <taxon>Desertifilaceae</taxon>
        <taxon>Roseofilum</taxon>
        <taxon>Roseofilum casamattae</taxon>
    </lineage>
</organism>
<evidence type="ECO:0000313" key="6">
    <source>
        <dbReference type="Proteomes" id="UP001232992"/>
    </source>
</evidence>
<dbReference type="PROSITE" id="PS01124">
    <property type="entry name" value="HTH_ARAC_FAMILY_2"/>
    <property type="match status" value="1"/>
</dbReference>
<dbReference type="PRINTS" id="PR00032">
    <property type="entry name" value="HTHARAC"/>
</dbReference>
<dbReference type="InterPro" id="IPR009057">
    <property type="entry name" value="Homeodomain-like_sf"/>
</dbReference>
<dbReference type="InterPro" id="IPR020449">
    <property type="entry name" value="Tscrpt_reg_AraC-type_HTH"/>
</dbReference>
<dbReference type="Pfam" id="PF12833">
    <property type="entry name" value="HTH_18"/>
    <property type="match status" value="1"/>
</dbReference>
<gene>
    <name evidence="5" type="ORF">PMH09_16340</name>
</gene>
<protein>
    <submittedName>
        <fullName evidence="5">AraC family transcriptional regulator</fullName>
    </submittedName>
</protein>
<evidence type="ECO:0000256" key="1">
    <source>
        <dbReference type="ARBA" id="ARBA00023015"/>
    </source>
</evidence>
<dbReference type="InterPro" id="IPR018060">
    <property type="entry name" value="HTH_AraC"/>
</dbReference>
<keyword evidence="3" id="KW-0804">Transcription</keyword>
<keyword evidence="6" id="KW-1185">Reference proteome</keyword>